<gene>
    <name evidence="1" type="ORF">E5170_08580</name>
</gene>
<comment type="caution">
    <text evidence="1">The sequence shown here is derived from an EMBL/GenBank/DDBJ whole genome shotgun (WGS) entry which is preliminary data.</text>
</comment>
<dbReference type="Proteomes" id="UP000310574">
    <property type="component" value="Unassembled WGS sequence"/>
</dbReference>
<evidence type="ECO:0000313" key="2">
    <source>
        <dbReference type="Proteomes" id="UP000310574"/>
    </source>
</evidence>
<reference evidence="1 2" key="1">
    <citation type="submission" date="2019-04" db="EMBL/GenBank/DDBJ databases">
        <title>Draft genome sequence of Pseudomonas sp. M7D1 isolated from rhizosphere of plant the flowery desert.</title>
        <authorList>
            <person name="Poblete-Morales M."/>
            <person name="Plaza N."/>
            <person name="Corsini G."/>
            <person name="Silva E."/>
        </authorList>
    </citation>
    <scope>NUCLEOTIDE SEQUENCE [LARGE SCALE GENOMIC DNA]</scope>
    <source>
        <strain evidence="1 2">M7D1</strain>
    </source>
</reference>
<evidence type="ECO:0000313" key="1">
    <source>
        <dbReference type="EMBL" id="THF34316.1"/>
    </source>
</evidence>
<sequence length="143" mass="16126">MGFSTTIWNWYGQSEYRRVLAVCLAIRGLTFLAMNADEQRQTIPDCPACEVWSKTMLPLHEALTVCGAAMQKDVRSGLQHVWDLCSSLPESAIHCDDRSIFDQCEWQPLREAANQALAFVDAEKISPYLDELISDCRSAMVHS</sequence>
<dbReference type="AlphaFoldDB" id="A0AAQ2I288"/>
<proteinExistence type="predicted"/>
<organism evidence="1 2">
    <name type="scientific">Pseudomonas atacamensis</name>
    <dbReference type="NCBI Taxonomy" id="2565368"/>
    <lineage>
        <taxon>Bacteria</taxon>
        <taxon>Pseudomonadati</taxon>
        <taxon>Pseudomonadota</taxon>
        <taxon>Gammaproteobacteria</taxon>
        <taxon>Pseudomonadales</taxon>
        <taxon>Pseudomonadaceae</taxon>
        <taxon>Pseudomonas</taxon>
    </lineage>
</organism>
<name>A0AAQ2I288_9PSED</name>
<protein>
    <submittedName>
        <fullName evidence="1">Uncharacterized protein</fullName>
    </submittedName>
</protein>
<accession>A0AAQ2I288</accession>
<dbReference type="EMBL" id="SSBS01000002">
    <property type="protein sequence ID" value="THF34316.1"/>
    <property type="molecule type" value="Genomic_DNA"/>
</dbReference>